<keyword evidence="1" id="KW-0472">Membrane</keyword>
<keyword evidence="3" id="KW-0132">Cell division</keyword>
<dbReference type="PANTHER" id="PTHR38687:SF1">
    <property type="entry name" value="CELL DIVISION PROTEIN DEDD"/>
    <property type="match status" value="1"/>
</dbReference>
<dbReference type="SUPFAM" id="SSF110997">
    <property type="entry name" value="Sporulation related repeat"/>
    <property type="match status" value="1"/>
</dbReference>
<dbReference type="EMBL" id="CP016895">
    <property type="protein sequence ID" value="AOA57006.1"/>
    <property type="molecule type" value="Genomic_DNA"/>
</dbReference>
<dbReference type="GO" id="GO:0030428">
    <property type="term" value="C:cell septum"/>
    <property type="evidence" value="ECO:0007669"/>
    <property type="project" value="TreeGrafter"/>
</dbReference>
<evidence type="ECO:0000259" key="2">
    <source>
        <dbReference type="PROSITE" id="PS51724"/>
    </source>
</evidence>
<keyword evidence="1" id="KW-0812">Transmembrane</keyword>
<dbReference type="AlphaFoldDB" id="A0A1B2LVP6"/>
<dbReference type="PROSITE" id="PS51724">
    <property type="entry name" value="SPOR"/>
    <property type="match status" value="1"/>
</dbReference>
<reference evidence="3 4" key="1">
    <citation type="submission" date="2016-08" db="EMBL/GenBank/DDBJ databases">
        <authorList>
            <person name="Seilhamer J.J."/>
        </authorList>
    </citation>
    <scope>NUCLEOTIDE SEQUENCE [LARGE SCALE GENOMIC DNA]</scope>
    <source>
        <strain evidence="3 4">BRTC-1</strain>
    </source>
</reference>
<gene>
    <name evidence="3" type="ORF">BFG52_00625</name>
</gene>
<dbReference type="Proteomes" id="UP000093391">
    <property type="component" value="Chromosome"/>
</dbReference>
<feature type="domain" description="SPOR" evidence="2">
    <location>
        <begin position="119"/>
        <end position="197"/>
    </location>
</feature>
<dbReference type="GO" id="GO:0032153">
    <property type="term" value="C:cell division site"/>
    <property type="evidence" value="ECO:0007669"/>
    <property type="project" value="TreeGrafter"/>
</dbReference>
<sequence>MFGKTQRGVSERSQPTKKAFVPKWLVLLLVILILMTAAVALMLWKPWVPVETRNEVTSQHYQEETNKDYRFYELLPQQQVTPIPEQAVPEAPVQSQPVIVAAPDLSQQTASAVAEEGSDLNKAAYILQVKSFTDPDSADARRAEIILNGLSADVVKSTENGKTWYRVIAGPYETQSAAVMAQQTLQHSGIDSIVVKR</sequence>
<evidence type="ECO:0000313" key="3">
    <source>
        <dbReference type="EMBL" id="AOA57006.1"/>
    </source>
</evidence>
<dbReference type="InterPro" id="IPR036680">
    <property type="entry name" value="SPOR-like_sf"/>
</dbReference>
<evidence type="ECO:0000313" key="4">
    <source>
        <dbReference type="Proteomes" id="UP000093391"/>
    </source>
</evidence>
<dbReference type="InterPro" id="IPR052521">
    <property type="entry name" value="Cell_div_SPOR-domain"/>
</dbReference>
<dbReference type="OrthoDB" id="8558195at2"/>
<keyword evidence="3" id="KW-0131">Cell cycle</keyword>
<proteinExistence type="predicted"/>
<dbReference type="InterPro" id="IPR007730">
    <property type="entry name" value="SPOR-like_dom"/>
</dbReference>
<feature type="transmembrane region" description="Helical" evidence="1">
    <location>
        <begin position="21"/>
        <end position="44"/>
    </location>
</feature>
<dbReference type="Pfam" id="PF05036">
    <property type="entry name" value="SPOR"/>
    <property type="match status" value="1"/>
</dbReference>
<accession>A0A1B2LVP6</accession>
<dbReference type="RefSeq" id="WP_067551224.1">
    <property type="nucleotide sequence ID" value="NZ_CP016895.1"/>
</dbReference>
<dbReference type="PANTHER" id="PTHR38687">
    <property type="entry name" value="CELL DIVISION PROTEIN DEDD-RELATED"/>
    <property type="match status" value="1"/>
</dbReference>
<organism evidence="3 4">
    <name type="scientific">Acinetobacter larvae</name>
    <dbReference type="NCBI Taxonomy" id="1789224"/>
    <lineage>
        <taxon>Bacteria</taxon>
        <taxon>Pseudomonadati</taxon>
        <taxon>Pseudomonadota</taxon>
        <taxon>Gammaproteobacteria</taxon>
        <taxon>Moraxellales</taxon>
        <taxon>Moraxellaceae</taxon>
        <taxon>Acinetobacter</taxon>
    </lineage>
</organism>
<keyword evidence="1" id="KW-1133">Transmembrane helix</keyword>
<keyword evidence="4" id="KW-1185">Reference proteome</keyword>
<dbReference type="GO" id="GO:0032506">
    <property type="term" value="P:cytokinetic process"/>
    <property type="evidence" value="ECO:0007669"/>
    <property type="project" value="TreeGrafter"/>
</dbReference>
<dbReference type="STRING" id="1789224.BFG52_00625"/>
<dbReference type="Gene3D" id="3.30.70.1070">
    <property type="entry name" value="Sporulation related repeat"/>
    <property type="match status" value="1"/>
</dbReference>
<protein>
    <submittedName>
        <fullName evidence="3">Cell division protein</fullName>
    </submittedName>
</protein>
<name>A0A1B2LVP6_9GAMM</name>
<dbReference type="KEGG" id="ala:BFG52_00625"/>
<evidence type="ECO:0000256" key="1">
    <source>
        <dbReference type="SAM" id="Phobius"/>
    </source>
</evidence>
<dbReference type="GO" id="GO:0042834">
    <property type="term" value="F:peptidoglycan binding"/>
    <property type="evidence" value="ECO:0007669"/>
    <property type="project" value="InterPro"/>
</dbReference>